<organism evidence="1 2">
    <name type="scientific">Lindgomyces ingoldianus</name>
    <dbReference type="NCBI Taxonomy" id="673940"/>
    <lineage>
        <taxon>Eukaryota</taxon>
        <taxon>Fungi</taxon>
        <taxon>Dikarya</taxon>
        <taxon>Ascomycota</taxon>
        <taxon>Pezizomycotina</taxon>
        <taxon>Dothideomycetes</taxon>
        <taxon>Pleosporomycetidae</taxon>
        <taxon>Pleosporales</taxon>
        <taxon>Lindgomycetaceae</taxon>
        <taxon>Lindgomyces</taxon>
    </lineage>
</organism>
<name>A0ACB6RDH5_9PLEO</name>
<dbReference type="EMBL" id="MU003494">
    <property type="protein sequence ID" value="KAF2476577.1"/>
    <property type="molecule type" value="Genomic_DNA"/>
</dbReference>
<gene>
    <name evidence="1" type="ORF">BDR25DRAFT_67477</name>
</gene>
<keyword evidence="2" id="KW-1185">Reference proteome</keyword>
<proteinExistence type="predicted"/>
<accession>A0ACB6RDH5</accession>
<evidence type="ECO:0000313" key="1">
    <source>
        <dbReference type="EMBL" id="KAF2476577.1"/>
    </source>
</evidence>
<evidence type="ECO:0000313" key="2">
    <source>
        <dbReference type="Proteomes" id="UP000799755"/>
    </source>
</evidence>
<comment type="caution">
    <text evidence="1">The sequence shown here is derived from an EMBL/GenBank/DDBJ whole genome shotgun (WGS) entry which is preliminary data.</text>
</comment>
<sequence length="662" mass="73511">MSLLGGDAADDDIIAITSTQLSDESESLSDPTISPASSRESIRSPEDTQSTQRVDTLIDPDNEDDDEDENEDEDGKIEADENSRPNRFAGKPSTWKGYTAAERNLAASLDQLESGDLAAHLYNAHALKRRVRLPPSRLREVKNWHGKDQWMKKGEDLQYTDDLEGVQSELVPSKRWTSWPLPAERVAAPSERFGRRKPEEGGDGWVIGGLGEQRVGDELREEILANFLRLAKEKWEGKEAQEFTQDRADAGLKLRLRSQSGTIRAEQPSYSHDEEKDTTSDLEMQGSADLKLDENSAVQRKFGRIPGKRKSGAAVLPVKLALLADDDKARRILQPTINSLLTQVERLATAVHRTRMNHFGRGASSDTSGSEVMTDRDSKSPGPRSGSRSRSRSASLKRVGIQESSRATSIPKTGKPVRRRRKRSFYDSDSASDYARDHETENIIETGPSLNPASNRVRGKSRGLDTDDDSFMNREASVQTGLLDWSEILGLAAMTGWNERAVVRAAQRCSTLFGEGMAFRPFNEGLASKPMADPVHYTTATIPGPDMLGVSTACKRPFFAQSTLRCPHTDCFGHTKDFKIPYRVVEHVMRIHGYDPRTNDSDNEERKLGGVHTDGFLQPITAKQGWLGQGRPKSTDGKERWKKRNNMQRAESSPAAVEGLPT</sequence>
<dbReference type="Proteomes" id="UP000799755">
    <property type="component" value="Unassembled WGS sequence"/>
</dbReference>
<reference evidence="1" key="1">
    <citation type="journal article" date="2020" name="Stud. Mycol.">
        <title>101 Dothideomycetes genomes: a test case for predicting lifestyles and emergence of pathogens.</title>
        <authorList>
            <person name="Haridas S."/>
            <person name="Albert R."/>
            <person name="Binder M."/>
            <person name="Bloem J."/>
            <person name="Labutti K."/>
            <person name="Salamov A."/>
            <person name="Andreopoulos B."/>
            <person name="Baker S."/>
            <person name="Barry K."/>
            <person name="Bills G."/>
            <person name="Bluhm B."/>
            <person name="Cannon C."/>
            <person name="Castanera R."/>
            <person name="Culley D."/>
            <person name="Daum C."/>
            <person name="Ezra D."/>
            <person name="Gonzalez J."/>
            <person name="Henrissat B."/>
            <person name="Kuo A."/>
            <person name="Liang C."/>
            <person name="Lipzen A."/>
            <person name="Lutzoni F."/>
            <person name="Magnuson J."/>
            <person name="Mondo S."/>
            <person name="Nolan M."/>
            <person name="Ohm R."/>
            <person name="Pangilinan J."/>
            <person name="Park H.-J."/>
            <person name="Ramirez L."/>
            <person name="Alfaro M."/>
            <person name="Sun H."/>
            <person name="Tritt A."/>
            <person name="Yoshinaga Y."/>
            <person name="Zwiers L.-H."/>
            <person name="Turgeon B."/>
            <person name="Goodwin S."/>
            <person name="Spatafora J."/>
            <person name="Crous P."/>
            <person name="Grigoriev I."/>
        </authorList>
    </citation>
    <scope>NUCLEOTIDE SEQUENCE</scope>
    <source>
        <strain evidence="1">ATCC 200398</strain>
    </source>
</reference>
<protein>
    <submittedName>
        <fullName evidence="1">Uncharacterized protein</fullName>
    </submittedName>
</protein>